<dbReference type="Proteomes" id="UP000029640">
    <property type="component" value="Unassembled WGS sequence"/>
</dbReference>
<dbReference type="STRING" id="1265313.HRUBRA_00865"/>
<comment type="caution">
    <text evidence="7">The sequence shown here is derived from an EMBL/GenBank/DDBJ whole genome shotgun (WGS) entry which is preliminary data.</text>
</comment>
<dbReference type="PANTHER" id="PTHR32308">
    <property type="entry name" value="LYASE BETA SUBUNIT, PUTATIVE (AFU_ORTHOLOGUE AFUA_4G13030)-RELATED"/>
    <property type="match status" value="1"/>
</dbReference>
<dbReference type="eggNOG" id="COG2301">
    <property type="taxonomic scope" value="Bacteria"/>
</dbReference>
<dbReference type="AlphaFoldDB" id="A0A095XXR1"/>
<evidence type="ECO:0000313" key="7">
    <source>
        <dbReference type="EMBL" id="KGE04526.1"/>
    </source>
</evidence>
<evidence type="ECO:0000259" key="6">
    <source>
        <dbReference type="Pfam" id="PF03328"/>
    </source>
</evidence>
<dbReference type="GO" id="GO:0000287">
    <property type="term" value="F:magnesium ion binding"/>
    <property type="evidence" value="ECO:0007669"/>
    <property type="project" value="TreeGrafter"/>
</dbReference>
<evidence type="ECO:0000256" key="5">
    <source>
        <dbReference type="PIRSR" id="PIRSR015582-2"/>
    </source>
</evidence>
<dbReference type="RefSeq" id="WP_052094331.1">
    <property type="nucleotide sequence ID" value="NZ_KN234749.1"/>
</dbReference>
<dbReference type="Gene3D" id="3.20.20.60">
    <property type="entry name" value="Phosphoenolpyruvate-binding domains"/>
    <property type="match status" value="1"/>
</dbReference>
<evidence type="ECO:0000256" key="1">
    <source>
        <dbReference type="ARBA" id="ARBA00001946"/>
    </source>
</evidence>
<organism evidence="7 8">
    <name type="scientific">Pseudohaliea rubra DSM 19751</name>
    <dbReference type="NCBI Taxonomy" id="1265313"/>
    <lineage>
        <taxon>Bacteria</taxon>
        <taxon>Pseudomonadati</taxon>
        <taxon>Pseudomonadota</taxon>
        <taxon>Gammaproteobacteria</taxon>
        <taxon>Cellvibrionales</taxon>
        <taxon>Halieaceae</taxon>
        <taxon>Pseudohaliea</taxon>
    </lineage>
</organism>
<dbReference type="InterPro" id="IPR005000">
    <property type="entry name" value="Aldolase/citrate-lyase_domain"/>
</dbReference>
<dbReference type="SUPFAM" id="SSF51621">
    <property type="entry name" value="Phosphoenolpyruvate/pyruvate domain"/>
    <property type="match status" value="1"/>
</dbReference>
<name>A0A095XXR1_9GAMM</name>
<evidence type="ECO:0000256" key="2">
    <source>
        <dbReference type="ARBA" id="ARBA00022723"/>
    </source>
</evidence>
<dbReference type="OrthoDB" id="6831788at2"/>
<accession>A0A095XXR1</accession>
<feature type="domain" description="HpcH/HpaI aldolase/citrate lyase" evidence="6">
    <location>
        <begin position="13"/>
        <end position="220"/>
    </location>
</feature>
<evidence type="ECO:0000313" key="8">
    <source>
        <dbReference type="Proteomes" id="UP000029640"/>
    </source>
</evidence>
<keyword evidence="8" id="KW-1185">Reference proteome</keyword>
<dbReference type="InterPro" id="IPR015813">
    <property type="entry name" value="Pyrv/PenolPyrv_kinase-like_dom"/>
</dbReference>
<comment type="cofactor">
    <cofactor evidence="1">
        <name>Mg(2+)</name>
        <dbReference type="ChEBI" id="CHEBI:18420"/>
    </cofactor>
</comment>
<dbReference type="EC" id="4.1.3.4" evidence="7"/>
<sequence>MPTESAALQLAFRTLLFVPGNRMDRVAKAHDSAADVVCIDLEDAVPAADKDAAREAVLAFLASAATGRTAVRINGLRTRAGLRDLLALAGAPRCPSLLLVPMVESAAELAIVDAVLGDAVVSVVPLVETVEGLEAVRAIGSAPRVDNVMFGGGDLSSQLGVDLAWEPLLQARSQFVLGCVAARVRAIDVPYIHIKDEAGLREETARARALGFAAKAVIHPAQLAPVQEAFQPTAAELARARAAVEAYRQAGGRAIMHDGVMLDEPIVRRYESLLSLDNEADHA</sequence>
<dbReference type="GO" id="GO:0004419">
    <property type="term" value="F:hydroxymethylglutaryl-CoA lyase activity"/>
    <property type="evidence" value="ECO:0007669"/>
    <property type="project" value="UniProtKB-EC"/>
</dbReference>
<evidence type="ECO:0000256" key="3">
    <source>
        <dbReference type="ARBA" id="ARBA00022842"/>
    </source>
</evidence>
<dbReference type="PANTHER" id="PTHR32308:SF0">
    <property type="entry name" value="HPCH_HPAI ALDOLASE_CITRATE LYASE DOMAIN-CONTAINING PROTEIN"/>
    <property type="match status" value="1"/>
</dbReference>
<feature type="binding site" evidence="4">
    <location>
        <position position="128"/>
    </location>
    <ligand>
        <name>substrate</name>
    </ligand>
</feature>
<reference evidence="7 8" key="1">
    <citation type="journal article" date="2014" name="Genome Announc.">
        <title>Genome Sequence of Gammaproteobacterial Pseudohaliea rubra Type Strain DSM 19751, Isolated from Coastal Seawater of the Mediterranean Sea.</title>
        <authorList>
            <person name="Spring S."/>
            <person name="Fiebig A."/>
            <person name="Riedel T."/>
            <person name="Goker M."/>
            <person name="Klenk H.P."/>
        </authorList>
    </citation>
    <scope>NUCLEOTIDE SEQUENCE [LARGE SCALE GENOMIC DNA]</scope>
    <source>
        <strain evidence="7 8">DSM 19751</strain>
    </source>
</reference>
<keyword evidence="7" id="KW-0456">Lyase</keyword>
<dbReference type="HOGENOM" id="CLU_044864_2_1_6"/>
<keyword evidence="3 5" id="KW-0460">Magnesium</keyword>
<dbReference type="PIRSF" id="PIRSF015582">
    <property type="entry name" value="Cit_lyase_B"/>
    <property type="match status" value="1"/>
</dbReference>
<dbReference type="InterPro" id="IPR040442">
    <property type="entry name" value="Pyrv_kinase-like_dom_sf"/>
</dbReference>
<feature type="binding site" evidence="5">
    <location>
        <position position="154"/>
    </location>
    <ligand>
        <name>Mg(2+)</name>
        <dbReference type="ChEBI" id="CHEBI:18420"/>
    </ligand>
</feature>
<dbReference type="Pfam" id="PF03328">
    <property type="entry name" value="HpcH_HpaI"/>
    <property type="match status" value="1"/>
</dbReference>
<dbReference type="GO" id="GO:0006107">
    <property type="term" value="P:oxaloacetate metabolic process"/>
    <property type="evidence" value="ECO:0007669"/>
    <property type="project" value="TreeGrafter"/>
</dbReference>
<dbReference type="EMBL" id="AUVB01000024">
    <property type="protein sequence ID" value="KGE04526.1"/>
    <property type="molecule type" value="Genomic_DNA"/>
</dbReference>
<keyword evidence="2 5" id="KW-0479">Metal-binding</keyword>
<feature type="binding site" evidence="4">
    <location>
        <position position="72"/>
    </location>
    <ligand>
        <name>substrate</name>
    </ligand>
</feature>
<gene>
    <name evidence="7" type="ORF">HRUBRA_00865</name>
</gene>
<dbReference type="InterPro" id="IPR011206">
    <property type="entry name" value="Citrate_lyase_beta/mcl1/mcl2"/>
</dbReference>
<evidence type="ECO:0000256" key="4">
    <source>
        <dbReference type="PIRSR" id="PIRSR015582-1"/>
    </source>
</evidence>
<protein>
    <submittedName>
        <fullName evidence="7">Hydroxymethylglutaryl-CoA lyase</fullName>
        <ecNumber evidence="7">4.1.3.4</ecNumber>
    </submittedName>
</protein>
<feature type="binding site" evidence="5">
    <location>
        <position position="128"/>
    </location>
    <ligand>
        <name>Mg(2+)</name>
        <dbReference type="ChEBI" id="CHEBI:18420"/>
    </ligand>
</feature>
<proteinExistence type="predicted"/>